<comment type="caution">
    <text evidence="4">The sequence shown here is derived from an EMBL/GenBank/DDBJ whole genome shotgun (WGS) entry which is preliminary data.</text>
</comment>
<dbReference type="AlphaFoldDB" id="A0A817Q5C5"/>
<protein>
    <recommendedName>
        <fullName evidence="3">GTP-eEF1A C-terminal domain-containing protein</fullName>
    </recommendedName>
</protein>
<organism evidence="4 5">
    <name type="scientific">Rotaria socialis</name>
    <dbReference type="NCBI Taxonomy" id="392032"/>
    <lineage>
        <taxon>Eukaryota</taxon>
        <taxon>Metazoa</taxon>
        <taxon>Spiralia</taxon>
        <taxon>Gnathifera</taxon>
        <taxon>Rotifera</taxon>
        <taxon>Eurotatoria</taxon>
        <taxon>Bdelloidea</taxon>
        <taxon>Philodinida</taxon>
        <taxon>Philodinidae</taxon>
        <taxon>Rotaria</taxon>
    </lineage>
</organism>
<dbReference type="PANTHER" id="PTHR23115">
    <property type="entry name" value="TRANSLATION FACTOR"/>
    <property type="match status" value="1"/>
</dbReference>
<dbReference type="OrthoDB" id="342024at2759"/>
<dbReference type="SUPFAM" id="SSF50465">
    <property type="entry name" value="EF-Tu/eEF-1alpha/eIF2-gamma C-terminal domain"/>
    <property type="match status" value="1"/>
</dbReference>
<dbReference type="CDD" id="cd03704">
    <property type="entry name" value="eRF3_C_III"/>
    <property type="match status" value="1"/>
</dbReference>
<proteinExistence type="predicted"/>
<evidence type="ECO:0000313" key="4">
    <source>
        <dbReference type="EMBL" id="CAF3184008.1"/>
    </source>
</evidence>
<evidence type="ECO:0000259" key="3">
    <source>
        <dbReference type="Pfam" id="PF22594"/>
    </source>
</evidence>
<dbReference type="InterPro" id="IPR009001">
    <property type="entry name" value="Transl_elong_EF1A/Init_IF2_C"/>
</dbReference>
<gene>
    <name evidence="4" type="ORF">TIS948_LOCUS11525</name>
</gene>
<dbReference type="Gene3D" id="2.40.30.10">
    <property type="entry name" value="Translation factors"/>
    <property type="match status" value="1"/>
</dbReference>
<name>A0A817Q5C5_9BILA</name>
<dbReference type="Proteomes" id="UP000663825">
    <property type="component" value="Unassembled WGS sequence"/>
</dbReference>
<dbReference type="Pfam" id="PF22594">
    <property type="entry name" value="GTP-eEF1A_C"/>
    <property type="match status" value="1"/>
</dbReference>
<keyword evidence="2" id="KW-0342">GTP-binding</keyword>
<dbReference type="EMBL" id="CAJNXB010001640">
    <property type="protein sequence ID" value="CAF3184008.1"/>
    <property type="molecule type" value="Genomic_DNA"/>
</dbReference>
<keyword evidence="1" id="KW-0547">Nucleotide-binding</keyword>
<evidence type="ECO:0000313" key="5">
    <source>
        <dbReference type="Proteomes" id="UP000663825"/>
    </source>
</evidence>
<evidence type="ECO:0000256" key="2">
    <source>
        <dbReference type="ARBA" id="ARBA00023134"/>
    </source>
</evidence>
<reference evidence="4" key="1">
    <citation type="submission" date="2021-02" db="EMBL/GenBank/DDBJ databases">
        <authorList>
            <person name="Nowell W R."/>
        </authorList>
    </citation>
    <scope>NUCLEOTIDE SEQUENCE</scope>
</reference>
<dbReference type="GO" id="GO:0005525">
    <property type="term" value="F:GTP binding"/>
    <property type="evidence" value="ECO:0007669"/>
    <property type="project" value="UniProtKB-KW"/>
</dbReference>
<accession>A0A817Q5C5</accession>
<evidence type="ECO:0000256" key="1">
    <source>
        <dbReference type="ARBA" id="ARBA00022741"/>
    </source>
</evidence>
<feature type="domain" description="GTP-eEF1A C-terminal" evidence="3">
    <location>
        <begin position="13"/>
        <end position="112"/>
    </location>
</feature>
<dbReference type="InterPro" id="IPR054696">
    <property type="entry name" value="GTP-eEF1A_C"/>
</dbReference>
<dbReference type="InterPro" id="IPR050100">
    <property type="entry name" value="TRAFAC_GTPase_members"/>
</dbReference>
<sequence>MSRANAIEVLSSIQVAIIEHKSIICPGYSAVLHIHAAAVEVQLKKLITLIDRKTGERTQEHPRFMKQDEVGIARFELSQAGQAICMETFKHFPQLGRFTLRDEGRTVAVGKVLRIVE</sequence>